<dbReference type="PANTHER" id="PTHR31429">
    <property type="entry name" value="WRKY TRANSCRIPTION FACTOR 36-RELATED"/>
    <property type="match status" value="1"/>
</dbReference>
<evidence type="ECO:0000313" key="11">
    <source>
        <dbReference type="Proteomes" id="UP000233551"/>
    </source>
</evidence>
<keyword evidence="3" id="KW-0238">DNA-binding</keyword>
<keyword evidence="4" id="KW-0804">Transcription</keyword>
<dbReference type="GO" id="GO:0043565">
    <property type="term" value="F:sequence-specific DNA binding"/>
    <property type="evidence" value="ECO:0007669"/>
    <property type="project" value="InterPro"/>
</dbReference>
<dbReference type="OrthoDB" id="1931489at2759"/>
<evidence type="ECO:0000256" key="4">
    <source>
        <dbReference type="ARBA" id="ARBA00023163"/>
    </source>
</evidence>
<comment type="subcellular location">
    <subcellularLocation>
        <location evidence="1">Nucleus</location>
    </subcellularLocation>
</comment>
<dbReference type="InterPro" id="IPR044810">
    <property type="entry name" value="WRKY_plant"/>
</dbReference>
<dbReference type="Proteomes" id="UP000197138">
    <property type="component" value="Unassembled WGS sequence"/>
</dbReference>
<evidence type="ECO:0000256" key="3">
    <source>
        <dbReference type="ARBA" id="ARBA00023125"/>
    </source>
</evidence>
<dbReference type="Pfam" id="PF03106">
    <property type="entry name" value="WRKY"/>
    <property type="match status" value="1"/>
</dbReference>
<evidence type="ECO:0000259" key="7">
    <source>
        <dbReference type="PROSITE" id="PS50811"/>
    </source>
</evidence>
<accession>A0A218XQJ6</accession>
<dbReference type="EMBL" id="MTKT01001080">
    <property type="protein sequence ID" value="OWM86791.1"/>
    <property type="molecule type" value="Genomic_DNA"/>
</dbReference>
<proteinExistence type="predicted"/>
<dbReference type="GO" id="GO:0003700">
    <property type="term" value="F:DNA-binding transcription factor activity"/>
    <property type="evidence" value="ECO:0007669"/>
    <property type="project" value="InterPro"/>
</dbReference>
<dbReference type="SMART" id="SM00774">
    <property type="entry name" value="WRKY"/>
    <property type="match status" value="1"/>
</dbReference>
<feature type="domain" description="WRKY" evidence="7">
    <location>
        <begin position="95"/>
        <end position="161"/>
    </location>
</feature>
<evidence type="ECO:0000256" key="1">
    <source>
        <dbReference type="ARBA" id="ARBA00004123"/>
    </source>
</evidence>
<evidence type="ECO:0000256" key="6">
    <source>
        <dbReference type="SAM" id="Coils"/>
    </source>
</evidence>
<keyword evidence="11" id="KW-1185">Reference proteome</keyword>
<dbReference type="EMBL" id="PGOL01001870">
    <property type="protein sequence ID" value="PKI53228.1"/>
    <property type="molecule type" value="Genomic_DNA"/>
</dbReference>
<reference evidence="8" key="2">
    <citation type="submission" date="2017-06" db="EMBL/GenBank/DDBJ databases">
        <title>The pomegranate genome and the genomics of punicalagin biosynthesis.</title>
        <authorList>
            <person name="Xu C."/>
        </authorList>
    </citation>
    <scope>NUCLEOTIDE SEQUENCE [LARGE SCALE GENOMIC DNA]</scope>
    <source>
        <tissue evidence="8">Fresh leaf</tissue>
    </source>
</reference>
<dbReference type="GeneID" id="116188954"/>
<dbReference type="GO" id="GO:0005634">
    <property type="term" value="C:nucleus"/>
    <property type="evidence" value="ECO:0007669"/>
    <property type="project" value="UniProtKB-SubCell"/>
</dbReference>
<keyword evidence="5" id="KW-0539">Nucleus</keyword>
<dbReference type="InterPro" id="IPR036576">
    <property type="entry name" value="WRKY_dom_sf"/>
</dbReference>
<evidence type="ECO:0000313" key="10">
    <source>
        <dbReference type="Proteomes" id="UP000197138"/>
    </source>
</evidence>
<dbReference type="Gene3D" id="2.20.25.80">
    <property type="entry name" value="WRKY domain"/>
    <property type="match status" value="1"/>
</dbReference>
<dbReference type="AlphaFoldDB" id="A0A218XQJ6"/>
<sequence>MDINAAEEEIQVNVLRAEVKRLKKENEALRSMLEGMKSKCEVLDSYLHETIKLDDQKVGTETLGGSREDHKKKSKVVEVRLAEASQIFVKTALDDQSLVVKDRYQWRKYGQKVMKDSPSPRAYYRCSTAPGCPVKKKVQRCKEDISFLVATYEGQHNHNLDGAFQRLNSSNSPHIYSTTHLGLGLGISQDQELSLPVRNSHNAASLKGLTESIIDGSSSYDTIEEYVSSLVKDPNFTTDLAAAVACKLRYRSDM</sequence>
<dbReference type="PANTHER" id="PTHR31429:SF38">
    <property type="entry name" value="WRKY TRANSCRIPTION FACTOR 40-RELATED"/>
    <property type="match status" value="1"/>
</dbReference>
<keyword evidence="2" id="KW-0805">Transcription regulation</keyword>
<comment type="caution">
    <text evidence="8">The sequence shown here is derived from an EMBL/GenBank/DDBJ whole genome shotgun (WGS) entry which is preliminary data.</text>
</comment>
<dbReference type="STRING" id="22663.A0A218XQJ6"/>
<reference evidence="10" key="1">
    <citation type="journal article" date="2017" name="Plant J.">
        <title>The pomegranate (Punica granatum L.) genome and the genomics of punicalagin biosynthesis.</title>
        <authorList>
            <person name="Qin G."/>
            <person name="Xu C."/>
            <person name="Ming R."/>
            <person name="Tang H."/>
            <person name="Guyot R."/>
            <person name="Kramer E.M."/>
            <person name="Hu Y."/>
            <person name="Yi X."/>
            <person name="Qi Y."/>
            <person name="Xu X."/>
            <person name="Gao Z."/>
            <person name="Pan H."/>
            <person name="Jian J."/>
            <person name="Tian Y."/>
            <person name="Yue Z."/>
            <person name="Xu Y."/>
        </authorList>
    </citation>
    <scope>NUCLEOTIDE SEQUENCE [LARGE SCALE GENOMIC DNA]</scope>
    <source>
        <strain evidence="10">cv. Dabenzi</strain>
    </source>
</reference>
<gene>
    <name evidence="8" type="ORF">CDL15_Pgr015827</name>
    <name evidence="9" type="ORF">CRG98_026360</name>
</gene>
<dbReference type="PROSITE" id="PS50811">
    <property type="entry name" value="WRKY"/>
    <property type="match status" value="1"/>
</dbReference>
<evidence type="ECO:0000256" key="5">
    <source>
        <dbReference type="ARBA" id="ARBA00023242"/>
    </source>
</evidence>
<keyword evidence="6" id="KW-0175">Coiled coil</keyword>
<evidence type="ECO:0000256" key="2">
    <source>
        <dbReference type="ARBA" id="ARBA00023015"/>
    </source>
</evidence>
<evidence type="ECO:0000313" key="8">
    <source>
        <dbReference type="EMBL" id="OWM86791.1"/>
    </source>
</evidence>
<dbReference type="Proteomes" id="UP000233551">
    <property type="component" value="Unassembled WGS sequence"/>
</dbReference>
<dbReference type="InterPro" id="IPR003657">
    <property type="entry name" value="WRKY_dom"/>
</dbReference>
<reference evidence="9 11" key="3">
    <citation type="submission" date="2017-11" db="EMBL/GenBank/DDBJ databases">
        <title>De-novo sequencing of pomegranate (Punica granatum L.) genome.</title>
        <authorList>
            <person name="Akparov Z."/>
            <person name="Amiraslanov A."/>
            <person name="Hajiyeva S."/>
            <person name="Abbasov M."/>
            <person name="Kaur K."/>
            <person name="Hamwieh A."/>
            <person name="Solovyev V."/>
            <person name="Salamov A."/>
            <person name="Braich B."/>
            <person name="Kosarev P."/>
            <person name="Mahmoud A."/>
            <person name="Hajiyev E."/>
            <person name="Babayeva S."/>
            <person name="Izzatullayeva V."/>
            <person name="Mammadov A."/>
            <person name="Mammadov A."/>
            <person name="Sharifova S."/>
            <person name="Ojaghi J."/>
            <person name="Eynullazada K."/>
            <person name="Bayramov B."/>
            <person name="Abdulazimova A."/>
            <person name="Shahmuradov I."/>
        </authorList>
    </citation>
    <scope>NUCLEOTIDE SEQUENCE [LARGE SCALE GENOMIC DNA]</scope>
    <source>
        <strain evidence="9">AG2017</strain>
        <strain evidence="11">cv. AG2017</strain>
        <tissue evidence="9">Leaf</tissue>
    </source>
</reference>
<feature type="coiled-coil region" evidence="6">
    <location>
        <begin position="5"/>
        <end position="39"/>
    </location>
</feature>
<evidence type="ECO:0000313" key="9">
    <source>
        <dbReference type="EMBL" id="PKI53228.1"/>
    </source>
</evidence>
<dbReference type="SUPFAM" id="SSF118290">
    <property type="entry name" value="WRKY DNA-binding domain"/>
    <property type="match status" value="1"/>
</dbReference>
<protein>
    <recommendedName>
        <fullName evidence="7">WRKY domain-containing protein</fullName>
    </recommendedName>
</protein>
<organism evidence="8 10">
    <name type="scientific">Punica granatum</name>
    <name type="common">Pomegranate</name>
    <dbReference type="NCBI Taxonomy" id="22663"/>
    <lineage>
        <taxon>Eukaryota</taxon>
        <taxon>Viridiplantae</taxon>
        <taxon>Streptophyta</taxon>
        <taxon>Embryophyta</taxon>
        <taxon>Tracheophyta</taxon>
        <taxon>Spermatophyta</taxon>
        <taxon>Magnoliopsida</taxon>
        <taxon>eudicotyledons</taxon>
        <taxon>Gunneridae</taxon>
        <taxon>Pentapetalae</taxon>
        <taxon>rosids</taxon>
        <taxon>malvids</taxon>
        <taxon>Myrtales</taxon>
        <taxon>Lythraceae</taxon>
        <taxon>Punica</taxon>
    </lineage>
</organism>
<name>A0A218XQJ6_PUNGR</name>